<evidence type="ECO:0000313" key="2">
    <source>
        <dbReference type="Proteomes" id="UP000436088"/>
    </source>
</evidence>
<protein>
    <submittedName>
        <fullName evidence="1">Uncharacterized protein</fullName>
    </submittedName>
</protein>
<comment type="caution">
    <text evidence="1">The sequence shown here is derived from an EMBL/GenBank/DDBJ whole genome shotgun (WGS) entry which is preliminary data.</text>
</comment>
<proteinExistence type="predicted"/>
<dbReference type="EMBL" id="VEPZ02001449">
    <property type="protein sequence ID" value="KAE8672321.1"/>
    <property type="molecule type" value="Genomic_DNA"/>
</dbReference>
<keyword evidence="2" id="KW-1185">Reference proteome</keyword>
<accession>A0A6A2X9Z7</accession>
<gene>
    <name evidence="1" type="ORF">F3Y22_tig00111847pilonHSYRG00266</name>
</gene>
<sequence length="158" mass="17741">MERCGPDSSIVELTDFICADQMAEAAVALLPVEDKKPLCNDPNYKKRQNSGSAKLTERICKALEAYDDESPSSVQNDAEVVFYCLGISLKTDVQELNDDRLEQLMSRFVEFDLVIGGHNGYHFDKENDRHRRSSNDVSRLEPASRYNQSAGGDLFMAL</sequence>
<dbReference type="Proteomes" id="UP000436088">
    <property type="component" value="Unassembled WGS sequence"/>
</dbReference>
<name>A0A6A2X9Z7_HIBSY</name>
<evidence type="ECO:0000313" key="1">
    <source>
        <dbReference type="EMBL" id="KAE8672321.1"/>
    </source>
</evidence>
<dbReference type="AlphaFoldDB" id="A0A6A2X9Z7"/>
<reference evidence="1" key="1">
    <citation type="submission" date="2019-09" db="EMBL/GenBank/DDBJ databases">
        <title>Draft genome information of white flower Hibiscus syriacus.</title>
        <authorList>
            <person name="Kim Y.-M."/>
        </authorList>
    </citation>
    <scope>NUCLEOTIDE SEQUENCE [LARGE SCALE GENOMIC DNA]</scope>
    <source>
        <strain evidence="1">YM2019G1</strain>
    </source>
</reference>
<organism evidence="1 2">
    <name type="scientific">Hibiscus syriacus</name>
    <name type="common">Rose of Sharon</name>
    <dbReference type="NCBI Taxonomy" id="106335"/>
    <lineage>
        <taxon>Eukaryota</taxon>
        <taxon>Viridiplantae</taxon>
        <taxon>Streptophyta</taxon>
        <taxon>Embryophyta</taxon>
        <taxon>Tracheophyta</taxon>
        <taxon>Spermatophyta</taxon>
        <taxon>Magnoliopsida</taxon>
        <taxon>eudicotyledons</taxon>
        <taxon>Gunneridae</taxon>
        <taxon>Pentapetalae</taxon>
        <taxon>rosids</taxon>
        <taxon>malvids</taxon>
        <taxon>Malvales</taxon>
        <taxon>Malvaceae</taxon>
        <taxon>Malvoideae</taxon>
        <taxon>Hibiscus</taxon>
    </lineage>
</organism>